<comment type="caution">
    <text evidence="2">The sequence shown here is derived from an EMBL/GenBank/DDBJ whole genome shotgun (WGS) entry which is preliminary data.</text>
</comment>
<evidence type="ECO:0000313" key="2">
    <source>
        <dbReference type="EMBL" id="MCS0582154.1"/>
    </source>
</evidence>
<keyword evidence="1" id="KW-0732">Signal</keyword>
<accession>A0ABT1ZR69</accession>
<dbReference type="EMBL" id="JANUGW010000006">
    <property type="protein sequence ID" value="MCS0582154.1"/>
    <property type="molecule type" value="Genomic_DNA"/>
</dbReference>
<evidence type="ECO:0000256" key="1">
    <source>
        <dbReference type="SAM" id="SignalP"/>
    </source>
</evidence>
<protein>
    <submittedName>
        <fullName evidence="2">Cytochrome C</fullName>
    </submittedName>
</protein>
<reference evidence="2 3" key="1">
    <citation type="submission" date="2022-08" db="EMBL/GenBank/DDBJ databases">
        <title>Reclassification of Massilia species as members of the genera Telluria, Duganella, Pseudoduganella, Mokoshia gen. nov. and Zemynaea gen. nov. using orthogonal and non-orthogonal genome-based approaches.</title>
        <authorList>
            <person name="Bowman J.P."/>
        </authorList>
    </citation>
    <scope>NUCLEOTIDE SEQUENCE [LARGE SCALE GENOMIC DNA]</scope>
    <source>
        <strain evidence="2 3">JCM 31316</strain>
    </source>
</reference>
<dbReference type="Proteomes" id="UP001204151">
    <property type="component" value="Unassembled WGS sequence"/>
</dbReference>
<sequence length="436" mass="48887">MTSIFKIPWRLAIVAVALACCAPAAKAVPSFARQTGLDCFTCHVSWPELTPTGRQFKLNGYTFGRRLAFPVAGMLQVAYSSTRKSDDSFRQNFPLDRDVVLQQVSLFYNGKLSDHVGIFSQATFDGVEHRASIDNVDLRYANHLSLASNDLLYGFTLHNNPQVQDVYNTTSTWGFPFSSSPTANVPAAAPLIENLAQQVAGMGAYVMWRNTIYAEVTGYRTSNHLFSPLRLGVERDTAAALRGFNPYWRLAAQHEWDGGKHSAMIGTYGLVANVFPDNQVLTGPTDHFRDLGVDAQYQYVTDRHRISAQLNYTREWQRWNPDAQTSNRTDRLDAFRAKATYYYDKRYGINVGRFSVHGSADSGLYDTGEAVTGSGTGSPDSAGTIMEFNYLPRRDVRLMLQFTHYNKFNGARVNYDGFGRKASDNDTVYLVGWFMF</sequence>
<gene>
    <name evidence="2" type="ORF">NX784_11175</name>
</gene>
<organism evidence="2 3">
    <name type="scientific">Massilia pinisoli</name>
    <dbReference type="NCBI Taxonomy" id="1772194"/>
    <lineage>
        <taxon>Bacteria</taxon>
        <taxon>Pseudomonadati</taxon>
        <taxon>Pseudomonadota</taxon>
        <taxon>Betaproteobacteria</taxon>
        <taxon>Burkholderiales</taxon>
        <taxon>Oxalobacteraceae</taxon>
        <taxon>Telluria group</taxon>
        <taxon>Massilia</taxon>
    </lineage>
</organism>
<feature type="signal peptide" evidence="1">
    <location>
        <begin position="1"/>
        <end position="27"/>
    </location>
</feature>
<feature type="chain" id="PRO_5045091907" evidence="1">
    <location>
        <begin position="28"/>
        <end position="436"/>
    </location>
</feature>
<evidence type="ECO:0000313" key="3">
    <source>
        <dbReference type="Proteomes" id="UP001204151"/>
    </source>
</evidence>
<dbReference type="RefSeq" id="WP_258816722.1">
    <property type="nucleotide sequence ID" value="NZ_JANUGW010000006.1"/>
</dbReference>
<proteinExistence type="predicted"/>
<keyword evidence="3" id="KW-1185">Reference proteome</keyword>
<name>A0ABT1ZR69_9BURK</name>